<organism evidence="4 5">
    <name type="scientific">Brevibacterium daeguense</name>
    <dbReference type="NCBI Taxonomy" id="909936"/>
    <lineage>
        <taxon>Bacteria</taxon>
        <taxon>Bacillati</taxon>
        <taxon>Actinomycetota</taxon>
        <taxon>Actinomycetes</taxon>
        <taxon>Micrococcales</taxon>
        <taxon>Brevibacteriaceae</taxon>
        <taxon>Brevibacterium</taxon>
    </lineage>
</organism>
<dbReference type="Pfam" id="PF13180">
    <property type="entry name" value="PDZ_2"/>
    <property type="match status" value="1"/>
</dbReference>
<keyword evidence="2" id="KW-0378">Hydrolase</keyword>
<sequence>MAALIGGAIGVGSTLLAGAQEEQENPGEATIETPDWTKIAEQASPSVAAIQVGMNGEISGLGSGFVYGDQGHVITNNHVVAAADAPGGEVQVVLSTGATVNAQIIGRDPETDIAVLDLEQQPEGLTPLPVGQSSELEVGEPVMALGNPLGLADTVTTGIVSALNRPVTTTNIGENPTEQDVALTITNAIQTDAAINPGNSGGPLVNGTGEVIGVNSSAATLQEPGSGGQGGSIGIGFAIPIYQATNIADQLISTGEAKHPHLGVSITSSEVEFNGISRGSAMVSSVSGGSPAEQAGIEDGDHIIAVNGTAVNSAVSLQAIIRSQAIGDTVTITLVRGGQQMDLQATLASE</sequence>
<dbReference type="SUPFAM" id="SSF50494">
    <property type="entry name" value="Trypsin-like serine proteases"/>
    <property type="match status" value="1"/>
</dbReference>
<name>A0ABP8EGJ7_9MICO</name>
<dbReference type="InterPro" id="IPR001478">
    <property type="entry name" value="PDZ"/>
</dbReference>
<evidence type="ECO:0000259" key="3">
    <source>
        <dbReference type="PROSITE" id="PS50106"/>
    </source>
</evidence>
<evidence type="ECO:0000256" key="2">
    <source>
        <dbReference type="ARBA" id="ARBA00022801"/>
    </source>
</evidence>
<dbReference type="InterPro" id="IPR051201">
    <property type="entry name" value="Chloro_Bact_Ser_Proteases"/>
</dbReference>
<protein>
    <recommendedName>
        <fullName evidence="3">PDZ domain-containing protein</fullName>
    </recommendedName>
</protein>
<dbReference type="Gene3D" id="2.40.10.120">
    <property type="match status" value="1"/>
</dbReference>
<dbReference type="Pfam" id="PF13365">
    <property type="entry name" value="Trypsin_2"/>
    <property type="match status" value="1"/>
</dbReference>
<dbReference type="Gene3D" id="2.30.42.10">
    <property type="match status" value="1"/>
</dbReference>
<accession>A0ABP8EGJ7</accession>
<dbReference type="SMART" id="SM00228">
    <property type="entry name" value="PDZ"/>
    <property type="match status" value="1"/>
</dbReference>
<evidence type="ECO:0000313" key="4">
    <source>
        <dbReference type="EMBL" id="GAA4283093.1"/>
    </source>
</evidence>
<keyword evidence="1" id="KW-0645">Protease</keyword>
<dbReference type="SUPFAM" id="SSF50156">
    <property type="entry name" value="PDZ domain-like"/>
    <property type="match status" value="1"/>
</dbReference>
<dbReference type="InterPro" id="IPR009003">
    <property type="entry name" value="Peptidase_S1_PA"/>
</dbReference>
<keyword evidence="5" id="KW-1185">Reference proteome</keyword>
<evidence type="ECO:0000313" key="5">
    <source>
        <dbReference type="Proteomes" id="UP001501586"/>
    </source>
</evidence>
<dbReference type="RefSeq" id="WP_236864471.1">
    <property type="nucleotide sequence ID" value="NZ_BAABAZ010000004.1"/>
</dbReference>
<feature type="domain" description="PDZ" evidence="3">
    <location>
        <begin position="251"/>
        <end position="338"/>
    </location>
</feature>
<dbReference type="PANTHER" id="PTHR43343:SF3">
    <property type="entry name" value="PROTEASE DO-LIKE 8, CHLOROPLASTIC"/>
    <property type="match status" value="1"/>
</dbReference>
<dbReference type="InterPro" id="IPR036034">
    <property type="entry name" value="PDZ_sf"/>
</dbReference>
<comment type="caution">
    <text evidence="4">The sequence shown here is derived from an EMBL/GenBank/DDBJ whole genome shotgun (WGS) entry which is preliminary data.</text>
</comment>
<dbReference type="Proteomes" id="UP001501586">
    <property type="component" value="Unassembled WGS sequence"/>
</dbReference>
<gene>
    <name evidence="4" type="ORF">GCM10022261_06240</name>
</gene>
<proteinExistence type="predicted"/>
<dbReference type="PRINTS" id="PR00834">
    <property type="entry name" value="PROTEASES2C"/>
</dbReference>
<reference evidence="5" key="1">
    <citation type="journal article" date="2019" name="Int. J. Syst. Evol. Microbiol.">
        <title>The Global Catalogue of Microorganisms (GCM) 10K type strain sequencing project: providing services to taxonomists for standard genome sequencing and annotation.</title>
        <authorList>
            <consortium name="The Broad Institute Genomics Platform"/>
            <consortium name="The Broad Institute Genome Sequencing Center for Infectious Disease"/>
            <person name="Wu L."/>
            <person name="Ma J."/>
        </authorList>
    </citation>
    <scope>NUCLEOTIDE SEQUENCE [LARGE SCALE GENOMIC DNA]</scope>
    <source>
        <strain evidence="5">JCM 17458</strain>
    </source>
</reference>
<dbReference type="InterPro" id="IPR001940">
    <property type="entry name" value="Peptidase_S1C"/>
</dbReference>
<dbReference type="PROSITE" id="PS50106">
    <property type="entry name" value="PDZ"/>
    <property type="match status" value="1"/>
</dbReference>
<dbReference type="EMBL" id="BAABAZ010000004">
    <property type="protein sequence ID" value="GAA4283093.1"/>
    <property type="molecule type" value="Genomic_DNA"/>
</dbReference>
<evidence type="ECO:0000256" key="1">
    <source>
        <dbReference type="ARBA" id="ARBA00022670"/>
    </source>
</evidence>
<dbReference type="PANTHER" id="PTHR43343">
    <property type="entry name" value="PEPTIDASE S12"/>
    <property type="match status" value="1"/>
</dbReference>